<evidence type="ECO:0000313" key="2">
    <source>
        <dbReference type="Proteomes" id="UP001170959"/>
    </source>
</evidence>
<gene>
    <name evidence="1" type="ORF">HX001_18030</name>
</gene>
<name>A0AAJ1QIK0_9FLAO</name>
<dbReference type="EMBL" id="JACAGJ010000027">
    <property type="protein sequence ID" value="MDM1074381.1"/>
    <property type="molecule type" value="Genomic_DNA"/>
</dbReference>
<dbReference type="Proteomes" id="UP001170959">
    <property type="component" value="Unassembled WGS sequence"/>
</dbReference>
<dbReference type="RefSeq" id="WP_286494580.1">
    <property type="nucleotide sequence ID" value="NZ_DAMCAC010000011.1"/>
</dbReference>
<dbReference type="AlphaFoldDB" id="A0AAJ1QIK0"/>
<comment type="caution">
    <text evidence="1">The sequence shown here is derived from an EMBL/GenBank/DDBJ whole genome shotgun (WGS) entry which is preliminary data.</text>
</comment>
<protein>
    <submittedName>
        <fullName evidence="1">Uncharacterized protein</fullName>
    </submittedName>
</protein>
<organism evidence="1 2">
    <name type="scientific">Empedobacter brevis</name>
    <dbReference type="NCBI Taxonomy" id="247"/>
    <lineage>
        <taxon>Bacteria</taxon>
        <taxon>Pseudomonadati</taxon>
        <taxon>Bacteroidota</taxon>
        <taxon>Flavobacteriia</taxon>
        <taxon>Flavobacteriales</taxon>
        <taxon>Weeksellaceae</taxon>
        <taxon>Empedobacter</taxon>
    </lineage>
</organism>
<evidence type="ECO:0000313" key="1">
    <source>
        <dbReference type="EMBL" id="MDM1074381.1"/>
    </source>
</evidence>
<proteinExistence type="predicted"/>
<sequence>MQSFFQKTLGVKNRLFHEEYVLAEFMKNPSKWKEVDLLNDLKFVNELRGKKALSDVDLEYFKNWNLEEELLKFK</sequence>
<reference evidence="1" key="1">
    <citation type="submission" date="2020-06" db="EMBL/GenBank/DDBJ databases">
        <authorList>
            <person name="Dong N."/>
        </authorList>
    </citation>
    <scope>NUCLEOTIDE SEQUENCE</scope>
    <source>
        <strain evidence="1">R655-4</strain>
    </source>
</reference>
<accession>A0AAJ1QIK0</accession>
<reference evidence="1" key="2">
    <citation type="journal article" date="2022" name="Sci. Total Environ.">
        <title>Prevalence, transmission, and molecular epidemiology of tet(X)-positive bacteria among humans, animals, and environmental niches in China: An epidemiological, and genomic-based study.</title>
        <authorList>
            <person name="Dong N."/>
            <person name="Zeng Y."/>
            <person name="Cai C."/>
            <person name="Sun C."/>
            <person name="Lu J."/>
            <person name="Liu C."/>
            <person name="Zhou H."/>
            <person name="Sun Q."/>
            <person name="Shu L."/>
            <person name="Wang H."/>
            <person name="Wang Y."/>
            <person name="Wang S."/>
            <person name="Wu C."/>
            <person name="Chan E.W."/>
            <person name="Chen G."/>
            <person name="Shen Z."/>
            <person name="Chen S."/>
            <person name="Zhang R."/>
        </authorList>
    </citation>
    <scope>NUCLEOTIDE SEQUENCE</scope>
    <source>
        <strain evidence="1">R655-4</strain>
    </source>
</reference>